<dbReference type="Gene3D" id="3.40.50.1820">
    <property type="entry name" value="alpha/beta hydrolase"/>
    <property type="match status" value="1"/>
</dbReference>
<accession>A0ABV2TSB3</accession>
<proteinExistence type="predicted"/>
<dbReference type="GO" id="GO:0016787">
    <property type="term" value="F:hydrolase activity"/>
    <property type="evidence" value="ECO:0007669"/>
    <property type="project" value="UniProtKB-KW"/>
</dbReference>
<dbReference type="SUPFAM" id="SSF53474">
    <property type="entry name" value="alpha/beta-Hydrolases"/>
    <property type="match status" value="1"/>
</dbReference>
<protein>
    <submittedName>
        <fullName evidence="1">Alpha/beta hydrolase</fullName>
    </submittedName>
</protein>
<sequence>MKKIIFLLFFGSTILLTAQELTFKKGVVTDSVIINDSIQESFALYLPKNFEISKNWPVIFLFDELGRGRQLVRFFQDAAEKEGYILAASNSIHDSLPISQNILISNRMFNKTFQLFSIHPKRIYTGGIANGGRLASIVPVFVPNIDGVVSFGGSLGNVEVLSTKNMFHYIGIVSKEDYNYPIMLADELVLNGLKFPNQLLLMNNGNKMQEQHQLQKAMQIFTLSSMAKGSIPLNETFLNQSYEANLAEIDSLIASKKLLEAEKLIQETQSVYRVHLKVDELKEKLKTLKKDKLFRTQRRNENNVFFKESLIKEDYAYYLEEDVLTYNFNNLGWWNFQMEDLKKYEKSQNVAERQMGKRLYGYVNALVDDTENMLKKEKVVDEDALLFVFMLKTITDPKGYDSYLEIISLSSKIEDYGTALFYMEELLKNGFTDKETLYNLEHTALLRITPEFNELVTKYLDDARYGIKEQ</sequence>
<reference evidence="1 2" key="1">
    <citation type="submission" date="2024-07" db="EMBL/GenBank/DDBJ databases">
        <title>The genome sequence of type strain Sediminicola luteus GDMCC 1.2596T.</title>
        <authorList>
            <person name="Liu Y."/>
        </authorList>
    </citation>
    <scope>NUCLEOTIDE SEQUENCE [LARGE SCALE GENOMIC DNA]</scope>
    <source>
        <strain evidence="1 2">GDMCC 1.2596</strain>
    </source>
</reference>
<dbReference type="Proteomes" id="UP001549773">
    <property type="component" value="Unassembled WGS sequence"/>
</dbReference>
<name>A0ABV2TSB3_9FLAO</name>
<dbReference type="RefSeq" id="WP_354617007.1">
    <property type="nucleotide sequence ID" value="NZ_JBEWYP010000001.1"/>
</dbReference>
<keyword evidence="1" id="KW-0378">Hydrolase</keyword>
<keyword evidence="2" id="KW-1185">Reference proteome</keyword>
<dbReference type="EMBL" id="JBEWYP010000001">
    <property type="protein sequence ID" value="MET7028143.1"/>
    <property type="molecule type" value="Genomic_DNA"/>
</dbReference>
<evidence type="ECO:0000313" key="1">
    <source>
        <dbReference type="EMBL" id="MET7028143.1"/>
    </source>
</evidence>
<organism evidence="1 2">
    <name type="scientific">Sediminicola luteus</name>
    <dbReference type="NCBI Taxonomy" id="319238"/>
    <lineage>
        <taxon>Bacteria</taxon>
        <taxon>Pseudomonadati</taxon>
        <taxon>Bacteroidota</taxon>
        <taxon>Flavobacteriia</taxon>
        <taxon>Flavobacteriales</taxon>
        <taxon>Flavobacteriaceae</taxon>
        <taxon>Sediminicola</taxon>
    </lineage>
</organism>
<dbReference type="InterPro" id="IPR029058">
    <property type="entry name" value="AB_hydrolase_fold"/>
</dbReference>
<comment type="caution">
    <text evidence="1">The sequence shown here is derived from an EMBL/GenBank/DDBJ whole genome shotgun (WGS) entry which is preliminary data.</text>
</comment>
<evidence type="ECO:0000313" key="2">
    <source>
        <dbReference type="Proteomes" id="UP001549773"/>
    </source>
</evidence>
<gene>
    <name evidence="1" type="ORF">ABXZ32_01980</name>
</gene>